<reference evidence="1 2" key="1">
    <citation type="submission" date="2021-01" db="EMBL/GenBank/DDBJ databases">
        <title>Identification and Characterization of Corynebacterium sp.</title>
        <authorList>
            <person name="Luo Q."/>
            <person name="Qu P."/>
            <person name="Chen Q."/>
        </authorList>
    </citation>
    <scope>NUCLEOTIDE SEQUENCE [LARGE SCALE GENOMIC DNA]</scope>
    <source>
        <strain evidence="1 2">MC-18</strain>
    </source>
</reference>
<evidence type="ECO:0000313" key="2">
    <source>
        <dbReference type="Proteomes" id="UP001205920"/>
    </source>
</evidence>
<comment type="caution">
    <text evidence="1">The sequence shown here is derived from an EMBL/GenBank/DDBJ whole genome shotgun (WGS) entry which is preliminary data.</text>
</comment>
<name>A0AAW5HVW3_9CORY</name>
<sequence length="217" mass="23587">MTNQIAEAIKAVSPTAEAVAQETVSFSPIRWKTGWPHNLRRVPPFRDDATATLTRREVFAFAQDVVDSEFARDQIIDFLGASFAFQGGKNAQAQLKLQQFLRNKGKANALLQALRKVGSGELTPVQQYEAVVATGLPAKFGSGLIYFLAGPQEAADEKPLIICSNRAKGAGLDVTSDWSADEYGTYLAAIKAGRDEHAPELPLDAVEFALREHARQG</sequence>
<accession>A0AAW5HVW3</accession>
<protein>
    <submittedName>
        <fullName evidence="1">Uncharacterized protein</fullName>
    </submittedName>
</protein>
<dbReference type="RefSeq" id="WP_252931294.1">
    <property type="nucleotide sequence ID" value="NZ_JAEUWV010000005.1"/>
</dbReference>
<keyword evidence="2" id="KW-1185">Reference proteome</keyword>
<gene>
    <name evidence="1" type="ORF">JMN37_05450</name>
</gene>
<dbReference type="Proteomes" id="UP001205920">
    <property type="component" value="Unassembled WGS sequence"/>
</dbReference>
<proteinExistence type="predicted"/>
<organism evidence="1 2">
    <name type="scientific">Corynebacterium lipophilum</name>
    <dbReference type="NCBI Taxonomy" id="2804918"/>
    <lineage>
        <taxon>Bacteria</taxon>
        <taxon>Bacillati</taxon>
        <taxon>Actinomycetota</taxon>
        <taxon>Actinomycetes</taxon>
        <taxon>Mycobacteriales</taxon>
        <taxon>Corynebacteriaceae</taxon>
        <taxon>Corynebacterium</taxon>
    </lineage>
</organism>
<dbReference type="Pfam" id="PF21790">
    <property type="entry name" value="OGG"/>
    <property type="match status" value="1"/>
</dbReference>
<dbReference type="AlphaFoldDB" id="A0AAW5HVW3"/>
<evidence type="ECO:0000313" key="1">
    <source>
        <dbReference type="EMBL" id="MCO6394427.1"/>
    </source>
</evidence>
<dbReference type="InterPro" id="IPR048868">
    <property type="entry name" value="OGG-like_put"/>
</dbReference>
<dbReference type="EMBL" id="JAEUWV010000005">
    <property type="protein sequence ID" value="MCO6394427.1"/>
    <property type="molecule type" value="Genomic_DNA"/>
</dbReference>